<dbReference type="Proteomes" id="UP000036947">
    <property type="component" value="Unassembled WGS sequence"/>
</dbReference>
<evidence type="ECO:0000259" key="2">
    <source>
        <dbReference type="Pfam" id="PF05225"/>
    </source>
</evidence>
<organism evidence="3 4">
    <name type="scientific">Tolypocladium ophioglossoides (strain CBS 100239)</name>
    <name type="common">Snaketongue truffleclub</name>
    <name type="synonym">Elaphocordyceps ophioglossoides</name>
    <dbReference type="NCBI Taxonomy" id="1163406"/>
    <lineage>
        <taxon>Eukaryota</taxon>
        <taxon>Fungi</taxon>
        <taxon>Dikarya</taxon>
        <taxon>Ascomycota</taxon>
        <taxon>Pezizomycotina</taxon>
        <taxon>Sordariomycetes</taxon>
        <taxon>Hypocreomycetidae</taxon>
        <taxon>Hypocreales</taxon>
        <taxon>Ophiocordycipitaceae</taxon>
        <taxon>Tolypocladium</taxon>
    </lineage>
</organism>
<feature type="region of interest" description="Disordered" evidence="1">
    <location>
        <begin position="40"/>
        <end position="59"/>
    </location>
</feature>
<comment type="caution">
    <text evidence="3">The sequence shown here is derived from an EMBL/GenBank/DDBJ whole genome shotgun (WGS) entry which is preliminary data.</text>
</comment>
<protein>
    <recommendedName>
        <fullName evidence="2">HTH psq-type domain-containing protein</fullName>
    </recommendedName>
</protein>
<dbReference type="STRING" id="1163406.A0A0L0N9U4"/>
<name>A0A0L0N9U4_TOLOC</name>
<dbReference type="InterPro" id="IPR007889">
    <property type="entry name" value="HTH_Psq"/>
</dbReference>
<dbReference type="Pfam" id="PF05225">
    <property type="entry name" value="HTH_psq"/>
    <property type="match status" value="1"/>
</dbReference>
<feature type="domain" description="HTH psq-type" evidence="2">
    <location>
        <begin position="8"/>
        <end position="39"/>
    </location>
</feature>
<dbReference type="Gene3D" id="1.10.10.60">
    <property type="entry name" value="Homeodomain-like"/>
    <property type="match status" value="1"/>
</dbReference>
<sequence>MPAYSESNIESAINDRLNGLSMRKAAAKWGIPESTLRSRALGNQSRAGAHRDQQRLSTDKEKRLVRWILSQESLGYCPTHRQVRYIVT</sequence>
<gene>
    <name evidence="3" type="ORF">TOPH_04654</name>
</gene>
<dbReference type="InterPro" id="IPR009057">
    <property type="entry name" value="Homeodomain-like_sf"/>
</dbReference>
<reference evidence="3 4" key="1">
    <citation type="journal article" date="2015" name="BMC Genomics">
        <title>The genome of the truffle-parasite Tolypocladium ophioglossoides and the evolution of antifungal peptaibiotics.</title>
        <authorList>
            <person name="Quandt C.A."/>
            <person name="Bushley K.E."/>
            <person name="Spatafora J.W."/>
        </authorList>
    </citation>
    <scope>NUCLEOTIDE SEQUENCE [LARGE SCALE GENOMIC DNA]</scope>
    <source>
        <strain evidence="3 4">CBS 100239</strain>
    </source>
</reference>
<evidence type="ECO:0000256" key="1">
    <source>
        <dbReference type="SAM" id="MobiDB-lite"/>
    </source>
</evidence>
<evidence type="ECO:0000313" key="3">
    <source>
        <dbReference type="EMBL" id="KND90837.1"/>
    </source>
</evidence>
<dbReference type="SUPFAM" id="SSF46689">
    <property type="entry name" value="Homeodomain-like"/>
    <property type="match status" value="1"/>
</dbReference>
<proteinExistence type="predicted"/>
<dbReference type="EMBL" id="LFRF01000011">
    <property type="protein sequence ID" value="KND90837.1"/>
    <property type="molecule type" value="Genomic_DNA"/>
</dbReference>
<evidence type="ECO:0000313" key="4">
    <source>
        <dbReference type="Proteomes" id="UP000036947"/>
    </source>
</evidence>
<dbReference type="GO" id="GO:0003677">
    <property type="term" value="F:DNA binding"/>
    <property type="evidence" value="ECO:0007669"/>
    <property type="project" value="InterPro"/>
</dbReference>
<dbReference type="OrthoDB" id="5002003at2759"/>
<feature type="compositionally biased region" description="Basic and acidic residues" evidence="1">
    <location>
        <begin position="49"/>
        <end position="59"/>
    </location>
</feature>
<keyword evidence="4" id="KW-1185">Reference proteome</keyword>
<dbReference type="AlphaFoldDB" id="A0A0L0N9U4"/>
<accession>A0A0L0N9U4</accession>